<keyword evidence="2" id="KW-1185">Reference proteome</keyword>
<accession>A0A1H3YH32</accession>
<dbReference type="RefSeq" id="WP_091396615.1">
    <property type="nucleotide sequence ID" value="NZ_FNQY01000008.1"/>
</dbReference>
<dbReference type="EMBL" id="FNQY01000008">
    <property type="protein sequence ID" value="SEA10856.1"/>
    <property type="molecule type" value="Genomic_DNA"/>
</dbReference>
<name>A0A1H3YH32_9BACT</name>
<dbReference type="STRING" id="551991.SAMN05192529_10879"/>
<gene>
    <name evidence="1" type="ORF">SAMN05192529_10879</name>
</gene>
<proteinExistence type="predicted"/>
<dbReference type="OrthoDB" id="1029845at2"/>
<reference evidence="1 2" key="1">
    <citation type="submission" date="2016-10" db="EMBL/GenBank/DDBJ databases">
        <authorList>
            <person name="de Groot N.N."/>
        </authorList>
    </citation>
    <scope>NUCLEOTIDE SEQUENCE [LARGE SCALE GENOMIC DNA]</scope>
    <source>
        <strain evidence="1 2">Vu-144</strain>
    </source>
</reference>
<sequence>MKIRCINNTGDALRVYENKSLSKDELGRFGATGHTEFGLIIGREYIVMGMLLGEGCLDYLIDDGGYVSAYPYPLFEVIDNKLPSSWFFKSLKNTDENYPYQEAIWGYYELVFDDNHYEKLVDFDEEAQRIYFKRKIELENELTE</sequence>
<protein>
    <recommendedName>
        <fullName evidence="3">Phosphoribosylaminoimidazole synthetase</fullName>
    </recommendedName>
</protein>
<evidence type="ECO:0000313" key="1">
    <source>
        <dbReference type="EMBL" id="SEA10856.1"/>
    </source>
</evidence>
<organism evidence="1 2">
    <name type="scientific">Arachidicoccus rhizosphaerae</name>
    <dbReference type="NCBI Taxonomy" id="551991"/>
    <lineage>
        <taxon>Bacteria</taxon>
        <taxon>Pseudomonadati</taxon>
        <taxon>Bacteroidota</taxon>
        <taxon>Chitinophagia</taxon>
        <taxon>Chitinophagales</taxon>
        <taxon>Chitinophagaceae</taxon>
        <taxon>Arachidicoccus</taxon>
    </lineage>
</organism>
<evidence type="ECO:0008006" key="3">
    <source>
        <dbReference type="Google" id="ProtNLM"/>
    </source>
</evidence>
<dbReference type="AlphaFoldDB" id="A0A1H3YH32"/>
<evidence type="ECO:0000313" key="2">
    <source>
        <dbReference type="Proteomes" id="UP000199041"/>
    </source>
</evidence>
<dbReference type="Proteomes" id="UP000199041">
    <property type="component" value="Unassembled WGS sequence"/>
</dbReference>